<dbReference type="Gene3D" id="3.20.20.140">
    <property type="entry name" value="Metal-dependent hydrolases"/>
    <property type="match status" value="1"/>
</dbReference>
<dbReference type="SUPFAM" id="SSF51338">
    <property type="entry name" value="Composite domain of metallo-dependent hydrolases"/>
    <property type="match status" value="1"/>
</dbReference>
<dbReference type="InterPro" id="IPR032466">
    <property type="entry name" value="Metal_Hydrolase"/>
</dbReference>
<dbReference type="Gene3D" id="3.10.310.70">
    <property type="match status" value="1"/>
</dbReference>
<protein>
    <submittedName>
        <fullName evidence="2">Amidohydrolase family protein</fullName>
    </submittedName>
</protein>
<dbReference type="InterPro" id="IPR011059">
    <property type="entry name" value="Metal-dep_hydrolase_composite"/>
</dbReference>
<reference evidence="2" key="1">
    <citation type="submission" date="2020-12" db="EMBL/GenBank/DDBJ databases">
        <title>Leucobacter sp. CAS2, isolated from Chromium sludge.</title>
        <authorList>
            <person name="Xu Z."/>
        </authorList>
    </citation>
    <scope>NUCLEOTIDE SEQUENCE</scope>
    <source>
        <strain evidence="2">CSA2</strain>
    </source>
</reference>
<dbReference type="PANTHER" id="PTHR22642">
    <property type="entry name" value="IMIDAZOLONEPROPIONASE"/>
    <property type="match status" value="1"/>
</dbReference>
<dbReference type="InterPro" id="IPR013108">
    <property type="entry name" value="Amidohydro_3"/>
</dbReference>
<sequence>MTSPATTGVTVTLIRNARFLGSETRYDLGLRDGKIAWVARAGERDGSPDVSGRAGEARDADAAAVLDADGRFVTSGLWDEHVHFGQWALAADRLDLASAESADQALELIAAACASAESSGRERNGGSGPQELVAVRARAASWPAPISRAALDRVTGERPTVVIGADLHGCWLNSAALARRGITSAGDGHIVEDDCFALVRELDRMSDAERDALASRAAAAASARGVVGIVDFEMRWGLTDWARREADGFRLLRVESAIYPQDLERALEEGRRTGDPLADGLTRVGPLKIVTDGSLGTMTAWCCEPYPVSTEEPAAGSGTAAERDPAYSGRSLVPGEELRRLMRRASDGGLELAIHAIGDRANAEVLDAFEELGIPGMIEHAQLLRPEDIERFGPLGVVASVQPEHLLDDRETTDRLWPRRAGDAYPFARLSRAGARLILGSDAPVAPLDPWRGIAAAVTRRRGSDAPWFPGERLTADEAISACMRGGLRPSPGDEADLILLDTDPLAADPDALDRTPVAATLLAGRLTHLDDGLASRLDFLG</sequence>
<dbReference type="GO" id="GO:0016810">
    <property type="term" value="F:hydrolase activity, acting on carbon-nitrogen (but not peptide) bonds"/>
    <property type="evidence" value="ECO:0007669"/>
    <property type="project" value="InterPro"/>
</dbReference>
<accession>A0A934QCZ2</accession>
<dbReference type="RefSeq" id="WP_200132382.1">
    <property type="nucleotide sequence ID" value="NZ_JAEHOI010000007.1"/>
</dbReference>
<proteinExistence type="predicted"/>
<dbReference type="AlphaFoldDB" id="A0A934QCZ2"/>
<comment type="caution">
    <text evidence="2">The sequence shown here is derived from an EMBL/GenBank/DDBJ whole genome shotgun (WGS) entry which is preliminary data.</text>
</comment>
<dbReference type="Gene3D" id="2.30.40.10">
    <property type="entry name" value="Urease, subunit C, domain 1"/>
    <property type="match status" value="1"/>
</dbReference>
<evidence type="ECO:0000313" key="2">
    <source>
        <dbReference type="EMBL" id="MBK0422183.1"/>
    </source>
</evidence>
<name>A0A934QCZ2_9MICO</name>
<dbReference type="Proteomes" id="UP000618733">
    <property type="component" value="Unassembled WGS sequence"/>
</dbReference>
<feature type="domain" description="Amidohydrolase 3" evidence="1">
    <location>
        <begin position="65"/>
        <end position="528"/>
    </location>
</feature>
<dbReference type="PANTHER" id="PTHR22642:SF2">
    <property type="entry name" value="PROTEIN LONG AFTER FAR-RED 3"/>
    <property type="match status" value="1"/>
</dbReference>
<dbReference type="SUPFAM" id="SSF51556">
    <property type="entry name" value="Metallo-dependent hydrolases"/>
    <property type="match status" value="1"/>
</dbReference>
<evidence type="ECO:0000259" key="1">
    <source>
        <dbReference type="Pfam" id="PF07969"/>
    </source>
</evidence>
<organism evidence="2 3">
    <name type="scientific">Leucobacter edaphi</name>
    <dbReference type="NCBI Taxonomy" id="2796472"/>
    <lineage>
        <taxon>Bacteria</taxon>
        <taxon>Bacillati</taxon>
        <taxon>Actinomycetota</taxon>
        <taxon>Actinomycetes</taxon>
        <taxon>Micrococcales</taxon>
        <taxon>Microbacteriaceae</taxon>
        <taxon>Leucobacter</taxon>
    </lineage>
</organism>
<gene>
    <name evidence="2" type="ORF">JD292_08855</name>
</gene>
<evidence type="ECO:0000313" key="3">
    <source>
        <dbReference type="Proteomes" id="UP000618733"/>
    </source>
</evidence>
<keyword evidence="3" id="KW-1185">Reference proteome</keyword>
<dbReference type="Pfam" id="PF07969">
    <property type="entry name" value="Amidohydro_3"/>
    <property type="match status" value="1"/>
</dbReference>
<dbReference type="EMBL" id="JAEHOI010000007">
    <property type="protein sequence ID" value="MBK0422183.1"/>
    <property type="molecule type" value="Genomic_DNA"/>
</dbReference>